<accession>A0A1M7QMX3</accession>
<evidence type="ECO:0000256" key="1">
    <source>
        <dbReference type="ARBA" id="ARBA00004141"/>
    </source>
</evidence>
<dbReference type="Proteomes" id="UP000184339">
    <property type="component" value="Unassembled WGS sequence"/>
</dbReference>
<feature type="transmembrane region" description="Helical" evidence="5">
    <location>
        <begin position="68"/>
        <end position="91"/>
    </location>
</feature>
<proteinExistence type="predicted"/>
<dbReference type="OrthoDB" id="5365675at2"/>
<feature type="domain" description="TM2" evidence="6">
    <location>
        <begin position="39"/>
        <end position="87"/>
    </location>
</feature>
<comment type="subcellular location">
    <subcellularLocation>
        <location evidence="1">Membrane</location>
        <topology evidence="1">Multi-pass membrane protein</topology>
    </subcellularLocation>
</comment>
<evidence type="ECO:0000313" key="7">
    <source>
        <dbReference type="EMBL" id="SHN32649.1"/>
    </source>
</evidence>
<sequence length="105" mass="11478">MGMVFCRGCGKEIHETAPTCPHCGAPQGQPVRSGPPRSDKDYAVTLLLCFFVGFLGIHRFYAGKIGTGLLQMFTFGGLGIWAFVDLIFVALGRFTDSDGREITFR</sequence>
<evidence type="ECO:0000313" key="8">
    <source>
        <dbReference type="Proteomes" id="UP000184339"/>
    </source>
</evidence>
<dbReference type="InterPro" id="IPR050932">
    <property type="entry name" value="TM2D1-3-like"/>
</dbReference>
<evidence type="ECO:0000256" key="2">
    <source>
        <dbReference type="ARBA" id="ARBA00022692"/>
    </source>
</evidence>
<reference evidence="8" key="1">
    <citation type="submission" date="2016-11" db="EMBL/GenBank/DDBJ databases">
        <authorList>
            <person name="Varghese N."/>
            <person name="Submissions S."/>
        </authorList>
    </citation>
    <scope>NUCLEOTIDE SEQUENCE [LARGE SCALE GENOMIC DNA]</scope>
    <source>
        <strain evidence="8">Sac-22</strain>
    </source>
</reference>
<keyword evidence="8" id="KW-1185">Reference proteome</keyword>
<organism evidence="7 8">
    <name type="scientific">Duganella sacchari</name>
    <dbReference type="NCBI Taxonomy" id="551987"/>
    <lineage>
        <taxon>Bacteria</taxon>
        <taxon>Pseudomonadati</taxon>
        <taxon>Pseudomonadota</taxon>
        <taxon>Betaproteobacteria</taxon>
        <taxon>Burkholderiales</taxon>
        <taxon>Oxalobacteraceae</taxon>
        <taxon>Telluria group</taxon>
        <taxon>Duganella</taxon>
    </lineage>
</organism>
<dbReference type="AlphaFoldDB" id="A0A1M7QMX3"/>
<dbReference type="RefSeq" id="WP_072786632.1">
    <property type="nucleotide sequence ID" value="NZ_FRCX01000007.1"/>
</dbReference>
<feature type="transmembrane region" description="Helical" evidence="5">
    <location>
        <begin position="42"/>
        <end position="62"/>
    </location>
</feature>
<dbReference type="GO" id="GO:0016020">
    <property type="term" value="C:membrane"/>
    <property type="evidence" value="ECO:0007669"/>
    <property type="project" value="UniProtKB-SubCell"/>
</dbReference>
<dbReference type="EMBL" id="FRCX01000007">
    <property type="protein sequence ID" value="SHN32649.1"/>
    <property type="molecule type" value="Genomic_DNA"/>
</dbReference>
<keyword evidence="3 5" id="KW-1133">Transmembrane helix</keyword>
<dbReference type="STRING" id="551987.SAMN05192549_107312"/>
<evidence type="ECO:0000259" key="6">
    <source>
        <dbReference type="Pfam" id="PF05154"/>
    </source>
</evidence>
<keyword evidence="4 5" id="KW-0472">Membrane</keyword>
<dbReference type="PANTHER" id="PTHR21016:SF25">
    <property type="entry name" value="TM2 DOMAIN-CONTAINING PROTEIN DDB_G0277895-RELATED"/>
    <property type="match status" value="1"/>
</dbReference>
<name>A0A1M7QMX3_9BURK</name>
<keyword evidence="2 5" id="KW-0812">Transmembrane</keyword>
<dbReference type="PANTHER" id="PTHR21016">
    <property type="entry name" value="BETA-AMYLOID BINDING PROTEIN-RELATED"/>
    <property type="match status" value="1"/>
</dbReference>
<gene>
    <name evidence="7" type="ORF">SAMN05192549_107312</name>
</gene>
<evidence type="ECO:0000256" key="4">
    <source>
        <dbReference type="ARBA" id="ARBA00023136"/>
    </source>
</evidence>
<protein>
    <submittedName>
        <fullName evidence="7">TM2 domain-containing protein</fullName>
    </submittedName>
</protein>
<dbReference type="Pfam" id="PF05154">
    <property type="entry name" value="TM2"/>
    <property type="match status" value="1"/>
</dbReference>
<evidence type="ECO:0000256" key="3">
    <source>
        <dbReference type="ARBA" id="ARBA00022989"/>
    </source>
</evidence>
<dbReference type="InterPro" id="IPR007829">
    <property type="entry name" value="TM2"/>
</dbReference>
<evidence type="ECO:0000256" key="5">
    <source>
        <dbReference type="SAM" id="Phobius"/>
    </source>
</evidence>